<proteinExistence type="predicted"/>
<feature type="region of interest" description="Disordered" evidence="1">
    <location>
        <begin position="1"/>
        <end position="28"/>
    </location>
</feature>
<name>A0AAD5QJ77_PARTN</name>
<dbReference type="AlphaFoldDB" id="A0AAD5QJ77"/>
<protein>
    <submittedName>
        <fullName evidence="2">Uncharacterized protein</fullName>
    </submittedName>
</protein>
<reference evidence="2" key="1">
    <citation type="submission" date="2021-06" db="EMBL/GenBank/DDBJ databases">
        <title>Parelaphostrongylus tenuis whole genome reference sequence.</title>
        <authorList>
            <person name="Garwood T.J."/>
            <person name="Larsen P.A."/>
            <person name="Fountain-Jones N.M."/>
            <person name="Garbe J.R."/>
            <person name="Macchietto M.G."/>
            <person name="Kania S.A."/>
            <person name="Gerhold R.W."/>
            <person name="Richards J.E."/>
            <person name="Wolf T.M."/>
        </authorList>
    </citation>
    <scope>NUCLEOTIDE SEQUENCE</scope>
    <source>
        <strain evidence="2">MNPRO001-30</strain>
        <tissue evidence="2">Meninges</tissue>
    </source>
</reference>
<dbReference type="EMBL" id="JAHQIW010001989">
    <property type="protein sequence ID" value="KAJ1354163.1"/>
    <property type="molecule type" value="Genomic_DNA"/>
</dbReference>
<comment type="caution">
    <text evidence="2">The sequence shown here is derived from an EMBL/GenBank/DDBJ whole genome shotgun (WGS) entry which is preliminary data.</text>
</comment>
<evidence type="ECO:0000313" key="3">
    <source>
        <dbReference type="Proteomes" id="UP001196413"/>
    </source>
</evidence>
<keyword evidence="3" id="KW-1185">Reference proteome</keyword>
<evidence type="ECO:0000256" key="1">
    <source>
        <dbReference type="SAM" id="MobiDB-lite"/>
    </source>
</evidence>
<dbReference type="Proteomes" id="UP001196413">
    <property type="component" value="Unassembled WGS sequence"/>
</dbReference>
<organism evidence="2 3">
    <name type="scientific">Parelaphostrongylus tenuis</name>
    <name type="common">Meningeal worm</name>
    <dbReference type="NCBI Taxonomy" id="148309"/>
    <lineage>
        <taxon>Eukaryota</taxon>
        <taxon>Metazoa</taxon>
        <taxon>Ecdysozoa</taxon>
        <taxon>Nematoda</taxon>
        <taxon>Chromadorea</taxon>
        <taxon>Rhabditida</taxon>
        <taxon>Rhabditina</taxon>
        <taxon>Rhabditomorpha</taxon>
        <taxon>Strongyloidea</taxon>
        <taxon>Metastrongylidae</taxon>
        <taxon>Parelaphostrongylus</taxon>
    </lineage>
</organism>
<accession>A0AAD5QJ77</accession>
<gene>
    <name evidence="2" type="ORF">KIN20_011000</name>
</gene>
<evidence type="ECO:0000313" key="2">
    <source>
        <dbReference type="EMBL" id="KAJ1354163.1"/>
    </source>
</evidence>
<sequence length="86" mass="9613">MSSRRKPSHNTQKENPSSSGRSKRLKSSGKDDLILDVVEVRAIVLKVVEQLQEGKVDLRDRNHGKVEHLSGVLAVVREGESNRILD</sequence>